<dbReference type="EMBL" id="QFYQ01000001">
    <property type="protein sequence ID" value="RAK54348.1"/>
    <property type="molecule type" value="Genomic_DNA"/>
</dbReference>
<feature type="chain" id="PRO_5016261438" evidence="1">
    <location>
        <begin position="25"/>
        <end position="139"/>
    </location>
</feature>
<evidence type="ECO:0000256" key="1">
    <source>
        <dbReference type="SAM" id="SignalP"/>
    </source>
</evidence>
<reference evidence="3" key="1">
    <citation type="submission" date="2018-05" db="EMBL/GenBank/DDBJ databases">
        <authorList>
            <person name="Li X."/>
        </authorList>
    </citation>
    <scope>NUCLEOTIDE SEQUENCE [LARGE SCALE GENOMIC DNA]</scope>
    <source>
        <strain evidence="3">LX32</strain>
    </source>
</reference>
<proteinExistence type="predicted"/>
<dbReference type="AlphaFoldDB" id="A0A328AN65"/>
<sequence>MLTALPVLAAVLALACCAPQPTPAVMGEDMAMGPFTLRAVSAASYSRAHQGVPWEVEVRFTVAGGNRFERDDFANAVNRKGLRVHDAAGWSERGWLLWRNDERTLFAVQVNPPAEGHGYVAEIHNPYGKPAVYRVDLGR</sequence>
<keyword evidence="3" id="KW-1185">Reference proteome</keyword>
<organism evidence="2 3">
    <name type="scientific">Phenylobacterium soli</name>
    <dbReference type="NCBI Taxonomy" id="2170551"/>
    <lineage>
        <taxon>Bacteria</taxon>
        <taxon>Pseudomonadati</taxon>
        <taxon>Pseudomonadota</taxon>
        <taxon>Alphaproteobacteria</taxon>
        <taxon>Caulobacterales</taxon>
        <taxon>Caulobacteraceae</taxon>
        <taxon>Phenylobacterium</taxon>
    </lineage>
</organism>
<gene>
    <name evidence="2" type="ORF">DJ017_07340</name>
</gene>
<evidence type="ECO:0000313" key="2">
    <source>
        <dbReference type="EMBL" id="RAK54348.1"/>
    </source>
</evidence>
<protein>
    <submittedName>
        <fullName evidence="2">Uncharacterized protein</fullName>
    </submittedName>
</protein>
<feature type="signal peptide" evidence="1">
    <location>
        <begin position="1"/>
        <end position="24"/>
    </location>
</feature>
<keyword evidence="1" id="KW-0732">Signal</keyword>
<comment type="caution">
    <text evidence="2">The sequence shown here is derived from an EMBL/GenBank/DDBJ whole genome shotgun (WGS) entry which is preliminary data.</text>
</comment>
<accession>A0A328AN65</accession>
<evidence type="ECO:0000313" key="3">
    <source>
        <dbReference type="Proteomes" id="UP000249254"/>
    </source>
</evidence>
<dbReference type="Proteomes" id="UP000249254">
    <property type="component" value="Unassembled WGS sequence"/>
</dbReference>
<name>A0A328AN65_9CAUL</name>
<dbReference type="RefSeq" id="WP_111528099.1">
    <property type="nucleotide sequence ID" value="NZ_JBHRSG010000004.1"/>
</dbReference>